<name>A0A7J6W1E0_THATH</name>
<dbReference type="AlphaFoldDB" id="A0A7J6W1E0"/>
<feature type="region of interest" description="Disordered" evidence="1">
    <location>
        <begin position="82"/>
        <end position="184"/>
    </location>
</feature>
<evidence type="ECO:0000256" key="1">
    <source>
        <dbReference type="SAM" id="MobiDB-lite"/>
    </source>
</evidence>
<accession>A0A7J6W1E0</accession>
<evidence type="ECO:0000313" key="2">
    <source>
        <dbReference type="EMBL" id="KAF5190767.1"/>
    </source>
</evidence>
<feature type="compositionally biased region" description="Polar residues" evidence="1">
    <location>
        <begin position="89"/>
        <end position="113"/>
    </location>
</feature>
<keyword evidence="3" id="KW-1185">Reference proteome</keyword>
<feature type="compositionally biased region" description="Basic residues" evidence="1">
    <location>
        <begin position="33"/>
        <end position="48"/>
    </location>
</feature>
<sequence>VPPPPKQVQKEKQAKKKNKTTTNASSGIGEKRGRGRPRKLPVRRKKGWNKAPGGMGVLPLPSGELYMRFGAKKWKYYPPQEEIHDSGYLGSQSSTPASTPISTQASQTNQAITTRKRKTPEAASLSNPAEHVLRRSTRKGKNVSVPTQASKPNVASKPPLPTQKNPKQLGVRTRSFMKGGIVLN</sequence>
<comment type="caution">
    <text evidence="2">The sequence shown here is derived from an EMBL/GenBank/DDBJ whole genome shotgun (WGS) entry which is preliminary data.</text>
</comment>
<feature type="non-terminal residue" evidence="2">
    <location>
        <position position="1"/>
    </location>
</feature>
<evidence type="ECO:0000313" key="3">
    <source>
        <dbReference type="Proteomes" id="UP000554482"/>
    </source>
</evidence>
<feature type="compositionally biased region" description="Polar residues" evidence="1">
    <location>
        <begin position="144"/>
        <end position="153"/>
    </location>
</feature>
<dbReference type="Proteomes" id="UP000554482">
    <property type="component" value="Unassembled WGS sequence"/>
</dbReference>
<reference evidence="2 3" key="1">
    <citation type="submission" date="2020-06" db="EMBL/GenBank/DDBJ databases">
        <title>Transcriptomic and genomic resources for Thalictrum thalictroides and T. hernandezii: Facilitating candidate gene discovery in an emerging model plant lineage.</title>
        <authorList>
            <person name="Arias T."/>
            <person name="Riano-Pachon D.M."/>
            <person name="Di Stilio V.S."/>
        </authorList>
    </citation>
    <scope>NUCLEOTIDE SEQUENCE [LARGE SCALE GENOMIC DNA]</scope>
    <source>
        <strain evidence="3">cv. WT478/WT964</strain>
        <tissue evidence="2">Leaves</tissue>
    </source>
</reference>
<gene>
    <name evidence="2" type="ORF">FRX31_019646</name>
</gene>
<feature type="region of interest" description="Disordered" evidence="1">
    <location>
        <begin position="1"/>
        <end position="62"/>
    </location>
</feature>
<dbReference type="EMBL" id="JABWDY010023655">
    <property type="protein sequence ID" value="KAF5190767.1"/>
    <property type="molecule type" value="Genomic_DNA"/>
</dbReference>
<organism evidence="2 3">
    <name type="scientific">Thalictrum thalictroides</name>
    <name type="common">Rue-anemone</name>
    <name type="synonym">Anemone thalictroides</name>
    <dbReference type="NCBI Taxonomy" id="46969"/>
    <lineage>
        <taxon>Eukaryota</taxon>
        <taxon>Viridiplantae</taxon>
        <taxon>Streptophyta</taxon>
        <taxon>Embryophyta</taxon>
        <taxon>Tracheophyta</taxon>
        <taxon>Spermatophyta</taxon>
        <taxon>Magnoliopsida</taxon>
        <taxon>Ranunculales</taxon>
        <taxon>Ranunculaceae</taxon>
        <taxon>Thalictroideae</taxon>
        <taxon>Thalictrum</taxon>
    </lineage>
</organism>
<protein>
    <submittedName>
        <fullName evidence="2">Uncharacterized protein</fullName>
    </submittedName>
</protein>
<proteinExistence type="predicted"/>